<dbReference type="InterPro" id="IPR033397">
    <property type="entry name" value="Metallo_peptidase_C"/>
</dbReference>
<sequence length="393" mass="45123">MIGGIQGDEPGGFLSASLLATHYEITKGSVWIVPNLNFYSIIKRSRGPYGDMNRKFAELSAKDPEYETISRIKNYIKDESVKLIVNLHDGSGFYRKTYEDSMHSPSRWGQCSIVDQSNIDIPVYGNLEEISSKVVKYVNDNLIKNEDIYHVHNTRTKEGDKEMEKSLTYFAINQGKAAFGNEASKNLPTHMRVYYHLLALEKYMDIMGIEYKRKFIMDSSGVYKAINDDIYISLYDGKIKLPLAQIRDIVKYFPIKKDGVLDFKASNPLLTIIKKDNTYVIQYGNRRLSRLKADYQDYDDVSPSVQLKIDGKLQDVKFGSLVDVESSFLVQENSGYRVNVIGYTNESKKETGIEIQSKEILKHYSLDKKGTIYRVEYYSKNKFAGMVLIKFRT</sequence>
<evidence type="ECO:0000313" key="3">
    <source>
        <dbReference type="EMBL" id="EHP29472.1"/>
    </source>
</evidence>
<feature type="domain" description="D,L-carboxypeptidase peptidase" evidence="1">
    <location>
        <begin position="2"/>
        <end position="227"/>
    </location>
</feature>
<dbReference type="SUPFAM" id="SSF53187">
    <property type="entry name" value="Zn-dependent exopeptidases"/>
    <property type="match status" value="1"/>
</dbReference>
<name>B6BLV6_SULGG</name>
<evidence type="ECO:0000313" key="4">
    <source>
        <dbReference type="Proteomes" id="UP000006431"/>
    </source>
</evidence>
<dbReference type="Pfam" id="PF17033">
    <property type="entry name" value="Peptidase_M99"/>
    <property type="match status" value="1"/>
</dbReference>
<dbReference type="eggNOG" id="COG3608">
    <property type="taxonomic scope" value="Bacteria"/>
</dbReference>
<dbReference type="STRING" id="929558.SMGD1_0946"/>
<protein>
    <recommendedName>
        <fullName evidence="5">Deacylase</fullName>
    </recommendedName>
</protein>
<comment type="caution">
    <text evidence="3">The sequence shown here is derived from an EMBL/GenBank/DDBJ whole genome shotgun (WGS) entry which is preliminary data.</text>
</comment>
<proteinExistence type="predicted"/>
<keyword evidence="4" id="KW-1185">Reference proteome</keyword>
<reference evidence="3 4" key="1">
    <citation type="journal article" date="2012" name="Proc. Natl. Acad. Sci. U.S.A.">
        <title>Genome and physiology of a model Epsilonproteobacterium responsible for sulfide detoxification in marine oxygen depletion zones.</title>
        <authorList>
            <person name="Grote J."/>
            <person name="Schott T."/>
            <person name="Bruckner C.G."/>
            <person name="Glockner F.O."/>
            <person name="Jost G."/>
            <person name="Teeling H."/>
            <person name="Labrenz M."/>
            <person name="Jurgens K."/>
        </authorList>
    </citation>
    <scope>NUCLEOTIDE SEQUENCE [LARGE SCALE GENOMIC DNA]</scope>
    <source>
        <strain evidence="3 4">GD1</strain>
    </source>
</reference>
<organism evidence="3 4">
    <name type="scientific">Sulfurimonas gotlandica (strain DSM 19862 / JCM 16533 / GD1)</name>
    <dbReference type="NCBI Taxonomy" id="929558"/>
    <lineage>
        <taxon>Bacteria</taxon>
        <taxon>Pseudomonadati</taxon>
        <taxon>Campylobacterota</taxon>
        <taxon>Epsilonproteobacteria</taxon>
        <taxon>Campylobacterales</taxon>
        <taxon>Sulfurimonadaceae</taxon>
        <taxon>Sulfurimonas</taxon>
    </lineage>
</organism>
<dbReference type="HOGENOM" id="CLU_632596_0_0_7"/>
<gene>
    <name evidence="3" type="ORF">SMGD1_0946</name>
</gene>
<dbReference type="PATRIC" id="fig|929558.5.peg.942"/>
<accession>B6BLV6</accession>
<dbReference type="AlphaFoldDB" id="B6BLV6"/>
<dbReference type="Gene3D" id="3.40.630.10">
    <property type="entry name" value="Zn peptidases"/>
    <property type="match status" value="1"/>
</dbReference>
<dbReference type="InterPro" id="IPR031489">
    <property type="entry name" value="Peptidase_M99"/>
</dbReference>
<evidence type="ECO:0000259" key="2">
    <source>
        <dbReference type="Pfam" id="PF17129"/>
    </source>
</evidence>
<evidence type="ECO:0008006" key="5">
    <source>
        <dbReference type="Google" id="ProtNLM"/>
    </source>
</evidence>
<evidence type="ECO:0000259" key="1">
    <source>
        <dbReference type="Pfam" id="PF17033"/>
    </source>
</evidence>
<dbReference type="CDD" id="cd06243">
    <property type="entry name" value="M14_CP_Csd4-like"/>
    <property type="match status" value="1"/>
</dbReference>
<feature type="domain" description="Metallo-carboxypeptidase C-terminal" evidence="2">
    <location>
        <begin position="301"/>
        <end position="391"/>
    </location>
</feature>
<accession>H1FXW5</accession>
<dbReference type="Proteomes" id="UP000006431">
    <property type="component" value="Unassembled WGS sequence"/>
</dbReference>
<dbReference type="Pfam" id="PF17129">
    <property type="entry name" value="Peptidase_M99_C"/>
    <property type="match status" value="1"/>
</dbReference>
<dbReference type="EMBL" id="AFRZ01000001">
    <property type="protein sequence ID" value="EHP29472.1"/>
    <property type="molecule type" value="Genomic_DNA"/>
</dbReference>